<dbReference type="InterPro" id="IPR005064">
    <property type="entry name" value="BUG"/>
</dbReference>
<feature type="chain" id="PRO_5012042059" description="ABC transporter substrate-binding protein" evidence="2">
    <location>
        <begin position="25"/>
        <end position="327"/>
    </location>
</feature>
<name>A0A2A2GK25_9RHOB</name>
<proteinExistence type="inferred from homology"/>
<evidence type="ECO:0000256" key="1">
    <source>
        <dbReference type="ARBA" id="ARBA00006987"/>
    </source>
</evidence>
<sequence>MPIRYWTFAAALAASALVSGASMAQGTYPDRTITLVVPYAAGGPTDTVARLVAEPMAKALGQQVIIENMGGASGTIGAGQVARAEPDGYTLMLHTSAQATNDLFYDKLAYGSREAFQPLGVVSHTPMTLVGRKDLPPGTAAEALDHIRESGDGVAFGNAGVGGPSYLCGLLIENRLGTPMVMVPYAGTGPALTDLLGGQIDLICEQATNTIGHIRSGAVKAYAVTSAERMPALPDLPTLAEVGLEGFETTVWLGLYGPRDMPQPVVDKVVAALQSALQDPLVTERFAELATTPAAPDEATPEGLKATQEAEVAKWKDLIEASGLKAD</sequence>
<keyword evidence="2" id="KW-0732">Signal</keyword>
<evidence type="ECO:0008006" key="5">
    <source>
        <dbReference type="Google" id="ProtNLM"/>
    </source>
</evidence>
<dbReference type="PIRSF" id="PIRSF017082">
    <property type="entry name" value="YflP"/>
    <property type="match status" value="1"/>
</dbReference>
<organism evidence="3 4">
    <name type="scientific">Paracoccus salipaludis</name>
    <dbReference type="NCBI Taxonomy" id="2032623"/>
    <lineage>
        <taxon>Bacteria</taxon>
        <taxon>Pseudomonadati</taxon>
        <taxon>Pseudomonadota</taxon>
        <taxon>Alphaproteobacteria</taxon>
        <taxon>Rhodobacterales</taxon>
        <taxon>Paracoccaceae</taxon>
        <taxon>Paracoccus</taxon>
    </lineage>
</organism>
<dbReference type="SUPFAM" id="SSF53850">
    <property type="entry name" value="Periplasmic binding protein-like II"/>
    <property type="match status" value="1"/>
</dbReference>
<dbReference type="Gene3D" id="3.40.190.10">
    <property type="entry name" value="Periplasmic binding protein-like II"/>
    <property type="match status" value="1"/>
</dbReference>
<comment type="caution">
    <text evidence="3">The sequence shown here is derived from an EMBL/GenBank/DDBJ whole genome shotgun (WGS) entry which is preliminary data.</text>
</comment>
<dbReference type="Proteomes" id="UP000218023">
    <property type="component" value="Unassembled WGS sequence"/>
</dbReference>
<protein>
    <recommendedName>
        <fullName evidence="5">ABC transporter substrate-binding protein</fullName>
    </recommendedName>
</protein>
<dbReference type="AlphaFoldDB" id="A0A2A2GK25"/>
<dbReference type="RefSeq" id="WP_095640056.1">
    <property type="nucleotide sequence ID" value="NZ_NSJZ01000006.1"/>
</dbReference>
<evidence type="ECO:0000256" key="2">
    <source>
        <dbReference type="SAM" id="SignalP"/>
    </source>
</evidence>
<reference evidence="3 4" key="1">
    <citation type="submission" date="2017-09" db="EMBL/GenBank/DDBJ databases">
        <title>Paracoccus alkalisoli sp. nov., isolated from saline alkaline soil.</title>
        <authorList>
            <person name="Dong X."/>
            <person name="Zhang G."/>
        </authorList>
    </citation>
    <scope>NUCLEOTIDE SEQUENCE [LARGE SCALE GENOMIC DNA]</scope>
    <source>
        <strain evidence="3 4">WN007</strain>
    </source>
</reference>
<accession>A0A2A2GK25</accession>
<dbReference type="Pfam" id="PF03401">
    <property type="entry name" value="TctC"/>
    <property type="match status" value="1"/>
</dbReference>
<dbReference type="PANTHER" id="PTHR42928:SF5">
    <property type="entry name" value="BLR1237 PROTEIN"/>
    <property type="match status" value="1"/>
</dbReference>
<dbReference type="PANTHER" id="PTHR42928">
    <property type="entry name" value="TRICARBOXYLATE-BINDING PROTEIN"/>
    <property type="match status" value="1"/>
</dbReference>
<dbReference type="Gene3D" id="3.40.190.150">
    <property type="entry name" value="Bordetella uptake gene, domain 1"/>
    <property type="match status" value="1"/>
</dbReference>
<comment type="similarity">
    <text evidence="1">Belongs to the UPF0065 (bug) family.</text>
</comment>
<dbReference type="EMBL" id="NSJZ01000006">
    <property type="protein sequence ID" value="PAU97253.1"/>
    <property type="molecule type" value="Genomic_DNA"/>
</dbReference>
<keyword evidence="4" id="KW-1185">Reference proteome</keyword>
<evidence type="ECO:0000313" key="3">
    <source>
        <dbReference type="EMBL" id="PAU97253.1"/>
    </source>
</evidence>
<gene>
    <name evidence="3" type="ORF">CK240_09235</name>
</gene>
<dbReference type="InterPro" id="IPR042100">
    <property type="entry name" value="Bug_dom1"/>
</dbReference>
<dbReference type="OrthoDB" id="8970543at2"/>
<feature type="signal peptide" evidence="2">
    <location>
        <begin position="1"/>
        <end position="24"/>
    </location>
</feature>
<evidence type="ECO:0000313" key="4">
    <source>
        <dbReference type="Proteomes" id="UP000218023"/>
    </source>
</evidence>